<dbReference type="InterPro" id="IPR050832">
    <property type="entry name" value="Bact_Acetyltransf"/>
</dbReference>
<dbReference type="InterPro" id="IPR000182">
    <property type="entry name" value="GNAT_dom"/>
</dbReference>
<dbReference type="AlphaFoldDB" id="A0AAP3AJS8"/>
<dbReference type="Gene3D" id="3.40.630.30">
    <property type="match status" value="1"/>
</dbReference>
<sequence length="165" mass="19361">MFQPARIEDTDIIWEMLQQGIRRRKEDGSNQWQDGYPNRSVVEKDIRDGVGYVWVQDDEVLGYAALMLNNEPAYDNIEGEWLSNGDYIVVHRVVVHDQCLGKGISKQMFLWIEGWAKQQNIYSIKVDTNYDNQPMLHILQHLGYQYCGEVYFRGSPRKAFEKVLK</sequence>
<dbReference type="InterPro" id="IPR016181">
    <property type="entry name" value="Acyl_CoA_acyltransferase"/>
</dbReference>
<dbReference type="PANTHER" id="PTHR43877">
    <property type="entry name" value="AMINOALKYLPHOSPHONATE N-ACETYLTRANSFERASE-RELATED-RELATED"/>
    <property type="match status" value="1"/>
</dbReference>
<evidence type="ECO:0000256" key="1">
    <source>
        <dbReference type="ARBA" id="ARBA00022679"/>
    </source>
</evidence>
<proteinExistence type="predicted"/>
<evidence type="ECO:0000313" key="4">
    <source>
        <dbReference type="EMBL" id="MCW0523055.1"/>
    </source>
</evidence>
<keyword evidence="1" id="KW-0808">Transferase</keyword>
<dbReference type="GO" id="GO:0016747">
    <property type="term" value="F:acyltransferase activity, transferring groups other than amino-acyl groups"/>
    <property type="evidence" value="ECO:0007669"/>
    <property type="project" value="InterPro"/>
</dbReference>
<protein>
    <submittedName>
        <fullName evidence="4">GNAT family N-acetyltransferase</fullName>
    </submittedName>
</protein>
<organism evidence="4 5">
    <name type="scientific">Riemerella anatipestifer</name>
    <name type="common">Moraxella anatipestifer</name>
    <dbReference type="NCBI Taxonomy" id="34085"/>
    <lineage>
        <taxon>Bacteria</taxon>
        <taxon>Pseudomonadati</taxon>
        <taxon>Bacteroidota</taxon>
        <taxon>Flavobacteriia</taxon>
        <taxon>Flavobacteriales</taxon>
        <taxon>Weeksellaceae</taxon>
        <taxon>Riemerella</taxon>
    </lineage>
</organism>
<accession>A0AAP3AJS8</accession>
<evidence type="ECO:0000313" key="5">
    <source>
        <dbReference type="Proteomes" id="UP001207440"/>
    </source>
</evidence>
<dbReference type="EMBL" id="JAOZYT010000006">
    <property type="protein sequence ID" value="MCW0523055.1"/>
    <property type="molecule type" value="Genomic_DNA"/>
</dbReference>
<dbReference type="SUPFAM" id="SSF55729">
    <property type="entry name" value="Acyl-CoA N-acyltransferases (Nat)"/>
    <property type="match status" value="1"/>
</dbReference>
<feature type="domain" description="N-acetyltransferase" evidence="3">
    <location>
        <begin position="1"/>
        <end position="165"/>
    </location>
</feature>
<dbReference type="PROSITE" id="PS51186">
    <property type="entry name" value="GNAT"/>
    <property type="match status" value="1"/>
</dbReference>
<evidence type="ECO:0000256" key="2">
    <source>
        <dbReference type="ARBA" id="ARBA00023315"/>
    </source>
</evidence>
<comment type="caution">
    <text evidence="4">The sequence shown here is derived from an EMBL/GenBank/DDBJ whole genome shotgun (WGS) entry which is preliminary data.</text>
</comment>
<dbReference type="CDD" id="cd04301">
    <property type="entry name" value="NAT_SF"/>
    <property type="match status" value="1"/>
</dbReference>
<evidence type="ECO:0000259" key="3">
    <source>
        <dbReference type="PROSITE" id="PS51186"/>
    </source>
</evidence>
<gene>
    <name evidence="4" type="ORF">OKE68_01815</name>
</gene>
<dbReference type="PANTHER" id="PTHR43877:SF2">
    <property type="entry name" value="AMINOALKYLPHOSPHONATE N-ACETYLTRANSFERASE-RELATED"/>
    <property type="match status" value="1"/>
</dbReference>
<dbReference type="Proteomes" id="UP001207440">
    <property type="component" value="Unassembled WGS sequence"/>
</dbReference>
<dbReference type="RefSeq" id="WP_109475507.1">
    <property type="nucleotide sequence ID" value="NZ_CP081925.1"/>
</dbReference>
<dbReference type="Pfam" id="PF00583">
    <property type="entry name" value="Acetyltransf_1"/>
    <property type="match status" value="1"/>
</dbReference>
<keyword evidence="2" id="KW-0012">Acyltransferase</keyword>
<reference evidence="4" key="1">
    <citation type="submission" date="2022-10" db="EMBL/GenBank/DDBJ databases">
        <title>Sifting through the core-genome to identify putative cross-protective antigens against Riemerella anatipestifer.</title>
        <authorList>
            <person name="Zheng X."/>
            <person name="Zhang W."/>
        </authorList>
    </citation>
    <scope>NUCLEOTIDE SEQUENCE</scope>
    <source>
        <strain evidence="4">ZWRA178</strain>
    </source>
</reference>
<name>A0AAP3AJS8_RIEAN</name>